<feature type="domain" description="B box-type" evidence="3">
    <location>
        <begin position="73"/>
        <end position="120"/>
    </location>
</feature>
<dbReference type="AlphaFoldDB" id="A0A843VGP1"/>
<evidence type="ECO:0000256" key="2">
    <source>
        <dbReference type="SAM" id="MobiDB-lite"/>
    </source>
</evidence>
<feature type="region of interest" description="Disordered" evidence="2">
    <location>
        <begin position="199"/>
        <end position="274"/>
    </location>
</feature>
<dbReference type="OrthoDB" id="724537at2759"/>
<evidence type="ECO:0000256" key="1">
    <source>
        <dbReference type="PROSITE-ProRule" id="PRU00024"/>
    </source>
</evidence>
<proteinExistence type="predicted"/>
<evidence type="ECO:0000313" key="4">
    <source>
        <dbReference type="EMBL" id="MQL97882.1"/>
    </source>
</evidence>
<reference evidence="4" key="1">
    <citation type="submission" date="2017-07" db="EMBL/GenBank/DDBJ databases">
        <title>Taro Niue Genome Assembly and Annotation.</title>
        <authorList>
            <person name="Atibalentja N."/>
            <person name="Keating K."/>
            <person name="Fields C.J."/>
        </authorList>
    </citation>
    <scope>NUCLEOTIDE SEQUENCE</scope>
    <source>
        <strain evidence="4">Niue_2</strain>
        <tissue evidence="4">Leaf</tissue>
    </source>
</reference>
<feature type="compositionally biased region" description="Low complexity" evidence="2">
    <location>
        <begin position="223"/>
        <end position="248"/>
    </location>
</feature>
<evidence type="ECO:0000313" key="5">
    <source>
        <dbReference type="Proteomes" id="UP000652761"/>
    </source>
</evidence>
<dbReference type="EMBL" id="NMUH01002113">
    <property type="protein sequence ID" value="MQL97882.1"/>
    <property type="molecule type" value="Genomic_DNA"/>
</dbReference>
<name>A0A843VGP1_COLES</name>
<dbReference type="PANTHER" id="PTHR31065">
    <property type="entry name" value="PLATZ TRANSCRIPTION FACTOR FAMILY PROTEIN"/>
    <property type="match status" value="1"/>
</dbReference>
<evidence type="ECO:0000259" key="3">
    <source>
        <dbReference type="PROSITE" id="PS50119"/>
    </source>
</evidence>
<keyword evidence="5" id="KW-1185">Reference proteome</keyword>
<dbReference type="Proteomes" id="UP000652761">
    <property type="component" value="Unassembled WGS sequence"/>
</dbReference>
<dbReference type="PROSITE" id="PS50119">
    <property type="entry name" value="ZF_BBOX"/>
    <property type="match status" value="1"/>
</dbReference>
<dbReference type="CDD" id="cd19756">
    <property type="entry name" value="Bbox2"/>
    <property type="match status" value="1"/>
</dbReference>
<gene>
    <name evidence="4" type="ORF">Taro_030582</name>
</gene>
<dbReference type="Pfam" id="PF04640">
    <property type="entry name" value="PLATZ"/>
    <property type="match status" value="1"/>
</dbReference>
<keyword evidence="1" id="KW-0479">Metal-binding</keyword>
<organism evidence="4 5">
    <name type="scientific">Colocasia esculenta</name>
    <name type="common">Wild taro</name>
    <name type="synonym">Arum esculentum</name>
    <dbReference type="NCBI Taxonomy" id="4460"/>
    <lineage>
        <taxon>Eukaryota</taxon>
        <taxon>Viridiplantae</taxon>
        <taxon>Streptophyta</taxon>
        <taxon>Embryophyta</taxon>
        <taxon>Tracheophyta</taxon>
        <taxon>Spermatophyta</taxon>
        <taxon>Magnoliopsida</taxon>
        <taxon>Liliopsida</taxon>
        <taxon>Araceae</taxon>
        <taxon>Aroideae</taxon>
        <taxon>Colocasieae</taxon>
        <taxon>Colocasia</taxon>
    </lineage>
</organism>
<sequence>MDGPDRFQFSLVPPPSASLKHKKLLSLSLYTPKYLSPPPERFSRRLFFPKMVRETKSAPSWVGLLLARTFFELCNNHKELRKSEVNIFCIECSESLCHHCLFSPTSQQRGRHDFHHRLQIRRYVYQDVIRVHDMQKYVDCSKVQSFIVNGSRVVLLNPKRQTKPATPGNNAGPLCGICQRAVPEPNRYCSIACKVSDPDVGSGSDPEGSGPVLPPPASEADESPSPKAVPGGETSSSSSRPSVTNSPEAPAEKPPLKRKGVGRRKGLPRRAQFF</sequence>
<protein>
    <recommendedName>
        <fullName evidence="3">B box-type domain-containing protein</fullName>
    </recommendedName>
</protein>
<dbReference type="GO" id="GO:0008270">
    <property type="term" value="F:zinc ion binding"/>
    <property type="evidence" value="ECO:0007669"/>
    <property type="project" value="UniProtKB-KW"/>
</dbReference>
<dbReference type="InterPro" id="IPR000315">
    <property type="entry name" value="Znf_B-box"/>
</dbReference>
<keyword evidence="1" id="KW-0862">Zinc</keyword>
<comment type="caution">
    <text evidence="4">The sequence shown here is derived from an EMBL/GenBank/DDBJ whole genome shotgun (WGS) entry which is preliminary data.</text>
</comment>
<feature type="compositionally biased region" description="Basic residues" evidence="2">
    <location>
        <begin position="256"/>
        <end position="268"/>
    </location>
</feature>
<keyword evidence="1" id="KW-0863">Zinc-finger</keyword>
<accession>A0A843VGP1</accession>
<dbReference type="PANTHER" id="PTHR31065:SF90">
    <property type="entry name" value="(WILD MALAYSIAN BANANA) HYPOTHETICAL PROTEIN"/>
    <property type="match status" value="1"/>
</dbReference>
<dbReference type="InterPro" id="IPR006734">
    <property type="entry name" value="PLATZ"/>
</dbReference>